<dbReference type="RefSeq" id="WP_101305694.1">
    <property type="nucleotide sequence ID" value="NZ_CP025299.1"/>
</dbReference>
<evidence type="ECO:0000313" key="3">
    <source>
        <dbReference type="Proteomes" id="UP000233276"/>
    </source>
</evidence>
<organism evidence="2 3">
    <name type="scientific">Microbacterium hominis</name>
    <dbReference type="NCBI Taxonomy" id="162426"/>
    <lineage>
        <taxon>Bacteria</taxon>
        <taxon>Bacillati</taxon>
        <taxon>Actinomycetota</taxon>
        <taxon>Actinomycetes</taxon>
        <taxon>Micrococcales</taxon>
        <taxon>Microbacteriaceae</taxon>
        <taxon>Microbacterium</taxon>
    </lineage>
</organism>
<dbReference type="EMBL" id="CP025299">
    <property type="protein sequence ID" value="AUG28766.1"/>
    <property type="molecule type" value="Genomic_DNA"/>
</dbReference>
<proteinExistence type="predicted"/>
<feature type="region of interest" description="Disordered" evidence="1">
    <location>
        <begin position="78"/>
        <end position="118"/>
    </location>
</feature>
<accession>A0A2K9DNN4</accession>
<name>A0A2K9DNN4_9MICO</name>
<reference evidence="2 3" key="1">
    <citation type="submission" date="2017-12" db="EMBL/GenBank/DDBJ databases">
        <title>Isolation and characterization of estrogens degradatiion strain Microbacterium hominis SJTG1.</title>
        <authorList>
            <person name="Xiong W."/>
            <person name="Yin C."/>
            <person name="Zheng D."/>
            <person name="Liang R."/>
        </authorList>
    </citation>
    <scope>NUCLEOTIDE SEQUENCE [LARGE SCALE GENOMIC DNA]</scope>
    <source>
        <strain evidence="2 3">SJTG1</strain>
    </source>
</reference>
<dbReference type="KEGG" id="mhos:CXR34_04285"/>
<sequence>MSTVADLIPGDVIDGPLGLLSATFVSATPHPIYASLQLVTWRISDGEWMHDALRSDQHVGEARPATPADREEALRRALLGSADSGRRVRVHTHPLGEPCSPSCAHSSAVQDHNEQEQR</sequence>
<evidence type="ECO:0000256" key="1">
    <source>
        <dbReference type="SAM" id="MobiDB-lite"/>
    </source>
</evidence>
<evidence type="ECO:0000313" key="2">
    <source>
        <dbReference type="EMBL" id="AUG28766.1"/>
    </source>
</evidence>
<protein>
    <submittedName>
        <fullName evidence="2">Uncharacterized protein</fullName>
    </submittedName>
</protein>
<dbReference type="AlphaFoldDB" id="A0A2K9DNN4"/>
<dbReference type="Proteomes" id="UP000233276">
    <property type="component" value="Chromosome"/>
</dbReference>
<gene>
    <name evidence="2" type="ORF">CXR34_04285</name>
</gene>